<gene>
    <name evidence="4" type="ORF">CYY_001219</name>
</gene>
<organism evidence="4 5">
    <name type="scientific">Polysphondylium violaceum</name>
    <dbReference type="NCBI Taxonomy" id="133409"/>
    <lineage>
        <taxon>Eukaryota</taxon>
        <taxon>Amoebozoa</taxon>
        <taxon>Evosea</taxon>
        <taxon>Eumycetozoa</taxon>
        <taxon>Dictyostelia</taxon>
        <taxon>Dictyosteliales</taxon>
        <taxon>Dictyosteliaceae</taxon>
        <taxon>Polysphondylium</taxon>
    </lineage>
</organism>
<keyword evidence="1" id="KW-0479">Metal-binding</keyword>
<name>A0A8J4UWD7_9MYCE</name>
<keyword evidence="1" id="KW-0862">Zinc</keyword>
<evidence type="ECO:0000259" key="3">
    <source>
        <dbReference type="PROSITE" id="PS50966"/>
    </source>
</evidence>
<dbReference type="EMBL" id="AJWJ01000028">
    <property type="protein sequence ID" value="KAF2077446.1"/>
    <property type="molecule type" value="Genomic_DNA"/>
</dbReference>
<dbReference type="GO" id="GO:0097196">
    <property type="term" value="C:Shu complex"/>
    <property type="evidence" value="ECO:0007669"/>
    <property type="project" value="TreeGrafter"/>
</dbReference>
<dbReference type="Pfam" id="PF04434">
    <property type="entry name" value="SWIM"/>
    <property type="match status" value="1"/>
</dbReference>
<evidence type="ECO:0000313" key="4">
    <source>
        <dbReference type="EMBL" id="KAF2077446.1"/>
    </source>
</evidence>
<proteinExistence type="predicted"/>
<dbReference type="PANTHER" id="PTHR28498">
    <property type="entry name" value="ZINC FINGER SWIM DOMAIN-CONTAINING PROTEIN 7"/>
    <property type="match status" value="1"/>
</dbReference>
<dbReference type="GO" id="GO:0000724">
    <property type="term" value="P:double-strand break repair via homologous recombination"/>
    <property type="evidence" value="ECO:0007669"/>
    <property type="project" value="TreeGrafter"/>
</dbReference>
<dbReference type="PROSITE" id="PS50966">
    <property type="entry name" value="ZF_SWIM"/>
    <property type="match status" value="1"/>
</dbReference>
<evidence type="ECO:0000256" key="2">
    <source>
        <dbReference type="SAM" id="MobiDB-lite"/>
    </source>
</evidence>
<keyword evidence="5" id="KW-1185">Reference proteome</keyword>
<dbReference type="InterPro" id="IPR007527">
    <property type="entry name" value="Znf_SWIM"/>
</dbReference>
<protein>
    <recommendedName>
        <fullName evidence="3">SWIM-type domain-containing protein</fullName>
    </recommendedName>
</protein>
<dbReference type="AlphaFoldDB" id="A0A8J4UWD7"/>
<dbReference type="PANTHER" id="PTHR28498:SF1">
    <property type="entry name" value="ZINC FINGER SWIM DOMAIN-CONTAINING PROTEIN 7"/>
    <property type="match status" value="1"/>
</dbReference>
<feature type="region of interest" description="Disordered" evidence="2">
    <location>
        <begin position="1"/>
        <end position="22"/>
    </location>
</feature>
<evidence type="ECO:0000313" key="5">
    <source>
        <dbReference type="Proteomes" id="UP000695562"/>
    </source>
</evidence>
<comment type="caution">
    <text evidence="4">The sequence shown here is derived from an EMBL/GenBank/DDBJ whole genome shotgun (WGS) entry which is preliminary data.</text>
</comment>
<accession>A0A8J4UWD7</accession>
<keyword evidence="1" id="KW-0863">Zinc-finger</keyword>
<evidence type="ECO:0000256" key="1">
    <source>
        <dbReference type="PROSITE-ProRule" id="PRU00325"/>
    </source>
</evidence>
<sequence length="173" mass="19497">MNHVVNNDAQGDKAKTEVSRTPPPPIQLVEIIKHIFKNNKSNTIGEDTLLSLYSIFGKPLFASLDILDNNLISVYIFLPSKRYFYVIEGRKGAKYMCLLKGDYCSCPSFNYSVLLKSDSLYCKHQVSAFLSEILSNAPSLEFDDSEYITKVLEIEACSFKTPKSTKKPVNKPL</sequence>
<dbReference type="Proteomes" id="UP000695562">
    <property type="component" value="Unassembled WGS sequence"/>
</dbReference>
<feature type="domain" description="SWIM-type" evidence="3">
    <location>
        <begin position="95"/>
        <end position="133"/>
    </location>
</feature>
<reference evidence="4" key="1">
    <citation type="submission" date="2020-01" db="EMBL/GenBank/DDBJ databases">
        <title>Development of genomics and gene disruption for Polysphondylium violaceum indicates a role for the polyketide synthase stlB in stalk morphogenesis.</title>
        <authorList>
            <person name="Narita B."/>
            <person name="Kawabe Y."/>
            <person name="Kin K."/>
            <person name="Saito T."/>
            <person name="Gibbs R."/>
            <person name="Kuspa A."/>
            <person name="Muzny D."/>
            <person name="Queller D."/>
            <person name="Richards S."/>
            <person name="Strassman J."/>
            <person name="Sucgang R."/>
            <person name="Worley K."/>
            <person name="Schaap P."/>
        </authorList>
    </citation>
    <scope>NUCLEOTIDE SEQUENCE</scope>
    <source>
        <strain evidence="4">QSvi11</strain>
    </source>
</reference>
<dbReference type="GO" id="GO:0008270">
    <property type="term" value="F:zinc ion binding"/>
    <property type="evidence" value="ECO:0007669"/>
    <property type="project" value="UniProtKB-KW"/>
</dbReference>
<dbReference type="OrthoDB" id="337581at2759"/>